<accession>A0A9D1ED85</accession>
<evidence type="ECO:0008006" key="4">
    <source>
        <dbReference type="Google" id="ProtNLM"/>
    </source>
</evidence>
<feature type="transmembrane region" description="Helical" evidence="1">
    <location>
        <begin position="189"/>
        <end position="212"/>
    </location>
</feature>
<dbReference type="Proteomes" id="UP000824201">
    <property type="component" value="Unassembled WGS sequence"/>
</dbReference>
<gene>
    <name evidence="2" type="ORF">IAC96_04285</name>
</gene>
<proteinExistence type="predicted"/>
<keyword evidence="1" id="KW-0472">Membrane</keyword>
<evidence type="ECO:0000256" key="1">
    <source>
        <dbReference type="SAM" id="Phobius"/>
    </source>
</evidence>
<keyword evidence="1" id="KW-0812">Transmembrane</keyword>
<protein>
    <recommendedName>
        <fullName evidence="4">Zinc ribbon domain-containing protein</fullName>
    </recommendedName>
</protein>
<organism evidence="2 3">
    <name type="scientific">Candidatus Fimimorpha faecalis</name>
    <dbReference type="NCBI Taxonomy" id="2840824"/>
    <lineage>
        <taxon>Bacteria</taxon>
        <taxon>Bacillati</taxon>
        <taxon>Bacillota</taxon>
        <taxon>Clostridia</taxon>
        <taxon>Eubacteriales</taxon>
        <taxon>Candidatus Fimimorpha</taxon>
    </lineage>
</organism>
<keyword evidence="1" id="KW-1133">Transmembrane helix</keyword>
<feature type="transmembrane region" description="Helical" evidence="1">
    <location>
        <begin position="133"/>
        <end position="153"/>
    </location>
</feature>
<feature type="transmembrane region" description="Helical" evidence="1">
    <location>
        <begin position="77"/>
        <end position="97"/>
    </location>
</feature>
<feature type="transmembrane region" description="Helical" evidence="1">
    <location>
        <begin position="48"/>
        <end position="71"/>
    </location>
</feature>
<feature type="transmembrane region" description="Helical" evidence="1">
    <location>
        <begin position="109"/>
        <end position="127"/>
    </location>
</feature>
<sequence length="221" mass="25314">MLYCEKCKVEIRTNHKYCPLCQSPLIGEIGEESELFPKLKEKTHASKLIMRIFHFLCVAVIIISLMLNWWITPTKRWSVWIGAGVLCVWIFFTVGVYKRKNLMKNTIWQLVLITVGTIIWDAAIGWNGWSINYIIPIAGLVTMAILVIITIVYHLASPEYMIYLLMSCLHGIIPFILLLTGCITVKFPALLYICCCALLLSALIIFQGRAVYSELQKKFHL</sequence>
<evidence type="ECO:0000313" key="2">
    <source>
        <dbReference type="EMBL" id="HIR88149.1"/>
    </source>
</evidence>
<reference evidence="2" key="1">
    <citation type="submission" date="2020-10" db="EMBL/GenBank/DDBJ databases">
        <authorList>
            <person name="Gilroy R."/>
        </authorList>
    </citation>
    <scope>NUCLEOTIDE SEQUENCE</scope>
    <source>
        <strain evidence="2">ChiW13-3771</strain>
    </source>
</reference>
<dbReference type="EMBL" id="DVHN01000049">
    <property type="protein sequence ID" value="HIR88149.1"/>
    <property type="molecule type" value="Genomic_DNA"/>
</dbReference>
<comment type="caution">
    <text evidence="2">The sequence shown here is derived from an EMBL/GenBank/DDBJ whole genome shotgun (WGS) entry which is preliminary data.</text>
</comment>
<dbReference type="InterPro" id="IPR046283">
    <property type="entry name" value="DUF6320"/>
</dbReference>
<name>A0A9D1ED85_9FIRM</name>
<feature type="transmembrane region" description="Helical" evidence="1">
    <location>
        <begin position="160"/>
        <end position="183"/>
    </location>
</feature>
<evidence type="ECO:0000313" key="3">
    <source>
        <dbReference type="Proteomes" id="UP000824201"/>
    </source>
</evidence>
<dbReference type="AlphaFoldDB" id="A0A9D1ED85"/>
<dbReference type="Pfam" id="PF19845">
    <property type="entry name" value="DUF6320"/>
    <property type="match status" value="1"/>
</dbReference>
<reference evidence="2" key="2">
    <citation type="journal article" date="2021" name="PeerJ">
        <title>Extensive microbial diversity within the chicken gut microbiome revealed by metagenomics and culture.</title>
        <authorList>
            <person name="Gilroy R."/>
            <person name="Ravi A."/>
            <person name="Getino M."/>
            <person name="Pursley I."/>
            <person name="Horton D.L."/>
            <person name="Alikhan N.F."/>
            <person name="Baker D."/>
            <person name="Gharbi K."/>
            <person name="Hall N."/>
            <person name="Watson M."/>
            <person name="Adriaenssens E.M."/>
            <person name="Foster-Nyarko E."/>
            <person name="Jarju S."/>
            <person name="Secka A."/>
            <person name="Antonio M."/>
            <person name="Oren A."/>
            <person name="Chaudhuri R.R."/>
            <person name="La Ragione R."/>
            <person name="Hildebrand F."/>
            <person name="Pallen M.J."/>
        </authorList>
    </citation>
    <scope>NUCLEOTIDE SEQUENCE</scope>
    <source>
        <strain evidence="2">ChiW13-3771</strain>
    </source>
</reference>